<dbReference type="PANTHER" id="PTHR34266">
    <property type="entry name" value="THIAZOLE SYNTHASE"/>
    <property type="match status" value="1"/>
</dbReference>
<dbReference type="InterPro" id="IPR008867">
    <property type="entry name" value="ThiG"/>
</dbReference>
<evidence type="ECO:0000256" key="5">
    <source>
        <dbReference type="ARBA" id="ARBA00022977"/>
    </source>
</evidence>
<dbReference type="AlphaFoldDB" id="A0A160TEC0"/>
<keyword evidence="4" id="KW-0808">Transferase</keyword>
<evidence type="ECO:0000259" key="9">
    <source>
        <dbReference type="Pfam" id="PF05690"/>
    </source>
</evidence>
<comment type="catalytic activity">
    <reaction evidence="7">
        <text>[ThiS sulfur-carrier protein]-C-terminal-Gly-aminoethanethioate + 2-iminoacetate + 1-deoxy-D-xylulose 5-phosphate = [ThiS sulfur-carrier protein]-C-terminal Gly-Gly + 2-[(2R,5Z)-2-carboxy-4-methylthiazol-5(2H)-ylidene]ethyl phosphate + 2 H2O + H(+)</text>
        <dbReference type="Rhea" id="RHEA:26297"/>
        <dbReference type="Rhea" id="RHEA-COMP:12909"/>
        <dbReference type="Rhea" id="RHEA-COMP:19908"/>
        <dbReference type="ChEBI" id="CHEBI:15377"/>
        <dbReference type="ChEBI" id="CHEBI:15378"/>
        <dbReference type="ChEBI" id="CHEBI:57792"/>
        <dbReference type="ChEBI" id="CHEBI:62899"/>
        <dbReference type="ChEBI" id="CHEBI:77846"/>
        <dbReference type="ChEBI" id="CHEBI:90778"/>
        <dbReference type="ChEBI" id="CHEBI:232372"/>
        <dbReference type="EC" id="2.8.1.10"/>
    </reaction>
</comment>
<comment type="function">
    <text evidence="1">Catalyzes the rearrangement of 1-deoxy-D-xylulose 5-phosphate (DXP) to produce the thiazole phosphate moiety of thiamine. Sulfur is provided by the thiocarboxylate moiety of the carrier protein ThiS. In vitro, sulfur can be provided by H(2)S.</text>
</comment>
<organism evidence="10">
    <name type="scientific">hydrothermal vent metagenome</name>
    <dbReference type="NCBI Taxonomy" id="652676"/>
    <lineage>
        <taxon>unclassified sequences</taxon>
        <taxon>metagenomes</taxon>
        <taxon>ecological metagenomes</taxon>
    </lineage>
</organism>
<comment type="pathway">
    <text evidence="2">Cofactor biosynthesis; thiamine diphosphate biosynthesis.</text>
</comment>
<dbReference type="SUPFAM" id="SSF110399">
    <property type="entry name" value="ThiG-like"/>
    <property type="match status" value="1"/>
</dbReference>
<dbReference type="InterPro" id="IPR013785">
    <property type="entry name" value="Aldolase_TIM"/>
</dbReference>
<dbReference type="Gene3D" id="3.20.20.70">
    <property type="entry name" value="Aldolase class I"/>
    <property type="match status" value="1"/>
</dbReference>
<reference evidence="10" key="1">
    <citation type="submission" date="2015-10" db="EMBL/GenBank/DDBJ databases">
        <authorList>
            <person name="Gilbert D.G."/>
        </authorList>
    </citation>
    <scope>NUCLEOTIDE SEQUENCE</scope>
</reference>
<dbReference type="EC" id="2.8.1.10" evidence="3"/>
<evidence type="ECO:0000256" key="7">
    <source>
        <dbReference type="ARBA" id="ARBA00049897"/>
    </source>
</evidence>
<evidence type="ECO:0000256" key="3">
    <source>
        <dbReference type="ARBA" id="ARBA00011960"/>
    </source>
</evidence>
<evidence type="ECO:0000256" key="4">
    <source>
        <dbReference type="ARBA" id="ARBA00022679"/>
    </source>
</evidence>
<dbReference type="GO" id="GO:1990107">
    <property type="term" value="F:thiazole synthase activity"/>
    <property type="evidence" value="ECO:0007669"/>
    <property type="project" value="UniProtKB-EC"/>
</dbReference>
<dbReference type="Pfam" id="PF05690">
    <property type="entry name" value="ThiG"/>
    <property type="match status" value="1"/>
</dbReference>
<keyword evidence="6" id="KW-0704">Schiff base</keyword>
<dbReference type="PANTHER" id="PTHR34266:SF2">
    <property type="entry name" value="THIAZOLE SYNTHASE"/>
    <property type="match status" value="1"/>
</dbReference>
<evidence type="ECO:0000313" key="10">
    <source>
        <dbReference type="EMBL" id="CUS42401.1"/>
    </source>
</evidence>
<evidence type="ECO:0000256" key="8">
    <source>
        <dbReference type="SAM" id="MobiDB-lite"/>
    </source>
</evidence>
<proteinExistence type="inferred from homology"/>
<gene>
    <name evidence="10" type="ORF">MGWOODY_Tha166</name>
</gene>
<dbReference type="EMBL" id="CZQC01000066">
    <property type="protein sequence ID" value="CUS42401.1"/>
    <property type="molecule type" value="Genomic_DNA"/>
</dbReference>
<protein>
    <recommendedName>
        <fullName evidence="3">thiazole synthase</fullName>
        <ecNumber evidence="3">2.8.1.10</ecNumber>
    </recommendedName>
</protein>
<name>A0A160TEC0_9ZZZZ</name>
<evidence type="ECO:0000256" key="6">
    <source>
        <dbReference type="ARBA" id="ARBA00023270"/>
    </source>
</evidence>
<feature type="region of interest" description="Disordered" evidence="8">
    <location>
        <begin position="251"/>
        <end position="271"/>
    </location>
</feature>
<feature type="domain" description="Thiazole synthase ThiG" evidence="9">
    <location>
        <begin position="6"/>
        <end position="255"/>
    </location>
</feature>
<evidence type="ECO:0000256" key="2">
    <source>
        <dbReference type="ARBA" id="ARBA00004948"/>
    </source>
</evidence>
<keyword evidence="5" id="KW-0784">Thiamine biosynthesis</keyword>
<dbReference type="InterPro" id="IPR033983">
    <property type="entry name" value="Thiazole_synthase_ThiG"/>
</dbReference>
<accession>A0A160TEC0</accession>
<dbReference type="HAMAP" id="MF_00443">
    <property type="entry name" value="ThiG"/>
    <property type="match status" value="1"/>
</dbReference>
<sequence length="271" mass="29346">MANLVIAEQLFNSRLWLGSSLYPSPTVMLEAFAGARPGVVTLSLRRQTAGELHSNDYWQVLKNWAVNNNVLLLPNTAGCHSAKEAILLAHMARELFSTPWIKLEVIGDEQTLQPHPFELVRAAEQLVNDGFNVLPYCTDDLILCRELLAVGCPAVMPWAAPIGTGKGLLNRYQLQNLRQRLPDAVLIIDAGIGKPSQAMEAMELGFDGVLLNTAVARAIDPVAMAQAFKAAVEGGRTAWQAGLMVERSAAAPSTPSWGLPFGGQPPREDTL</sequence>
<dbReference type="CDD" id="cd04728">
    <property type="entry name" value="ThiG"/>
    <property type="match status" value="1"/>
</dbReference>
<evidence type="ECO:0000256" key="1">
    <source>
        <dbReference type="ARBA" id="ARBA00002834"/>
    </source>
</evidence>